<dbReference type="Proteomes" id="UP000803844">
    <property type="component" value="Unassembled WGS sequence"/>
</dbReference>
<dbReference type="AlphaFoldDB" id="A0A9P5CMN4"/>
<proteinExistence type="inferred from homology"/>
<evidence type="ECO:0000259" key="3">
    <source>
        <dbReference type="Pfam" id="PF05057"/>
    </source>
</evidence>
<dbReference type="PANTHER" id="PTHR10039">
    <property type="entry name" value="AMELOGENIN"/>
    <property type="match status" value="1"/>
</dbReference>
<feature type="domain" description="DUF676" evidence="3">
    <location>
        <begin position="36"/>
        <end position="168"/>
    </location>
</feature>
<accession>A0A9P5CMN4</accession>
<evidence type="ECO:0000256" key="1">
    <source>
        <dbReference type="ARBA" id="ARBA00007920"/>
    </source>
</evidence>
<feature type="domain" description="GPI inositol-deacylase winged helix" evidence="4">
    <location>
        <begin position="589"/>
        <end position="685"/>
    </location>
</feature>
<dbReference type="PANTHER" id="PTHR10039:SF14">
    <property type="entry name" value="NACHT DOMAIN-CONTAINING PROTEIN"/>
    <property type="match status" value="1"/>
</dbReference>
<dbReference type="Pfam" id="PF05057">
    <property type="entry name" value="DUF676"/>
    <property type="match status" value="1"/>
</dbReference>
<evidence type="ECO:0000259" key="5">
    <source>
        <dbReference type="Pfam" id="PF24883"/>
    </source>
</evidence>
<comment type="caution">
    <text evidence="6">The sequence shown here is derived from an EMBL/GenBank/DDBJ whole genome shotgun (WGS) entry which is preliminary data.</text>
</comment>
<evidence type="ECO:0000259" key="4">
    <source>
        <dbReference type="Pfam" id="PF22939"/>
    </source>
</evidence>
<name>A0A9P5CMN4_CRYP1</name>
<evidence type="ECO:0000313" key="6">
    <source>
        <dbReference type="EMBL" id="KAF3764298.1"/>
    </source>
</evidence>
<evidence type="ECO:0000313" key="7">
    <source>
        <dbReference type="Proteomes" id="UP000803844"/>
    </source>
</evidence>
<comment type="similarity">
    <text evidence="1">Belongs to the putative lipase ROG1 family.</text>
</comment>
<dbReference type="OrthoDB" id="163438at2759"/>
<dbReference type="Pfam" id="PF22939">
    <property type="entry name" value="WHD_GPIID"/>
    <property type="match status" value="1"/>
</dbReference>
<organism evidence="6 7">
    <name type="scientific">Cryphonectria parasitica (strain ATCC 38755 / EP155)</name>
    <dbReference type="NCBI Taxonomy" id="660469"/>
    <lineage>
        <taxon>Eukaryota</taxon>
        <taxon>Fungi</taxon>
        <taxon>Dikarya</taxon>
        <taxon>Ascomycota</taxon>
        <taxon>Pezizomycotina</taxon>
        <taxon>Sordariomycetes</taxon>
        <taxon>Sordariomycetidae</taxon>
        <taxon>Diaporthales</taxon>
        <taxon>Cryphonectriaceae</taxon>
        <taxon>Cryphonectria-Endothia species complex</taxon>
        <taxon>Cryphonectria</taxon>
    </lineage>
</organism>
<dbReference type="InterPro" id="IPR054471">
    <property type="entry name" value="GPIID_WHD"/>
</dbReference>
<keyword evidence="2" id="KW-0677">Repeat</keyword>
<dbReference type="Pfam" id="PF24883">
    <property type="entry name" value="NPHP3_N"/>
    <property type="match status" value="1"/>
</dbReference>
<dbReference type="InterPro" id="IPR007751">
    <property type="entry name" value="DUF676_lipase-like"/>
</dbReference>
<dbReference type="InterPro" id="IPR029058">
    <property type="entry name" value="AB_hydrolase_fold"/>
</dbReference>
<gene>
    <name evidence="6" type="ORF">M406DRAFT_351665</name>
</gene>
<sequence length="930" mass="104169">MKNLLRGAIPQSAESASHGLHVLVDKDPDGEGVVDVVAVHGLNGHYEGTWTTALHDRTQINWLKDMLPKIGGIKPVRVMSFSYNSSVQFSKSTSDVFVFADQLLEHLLAKRAHSGETRRPIVFICHSLGGIVVKQAVNRAAENHRYKDVILDHVQGICFFGTPHRGSELAPWGSTVSRILRAGVMGSHTNSQLTKDLERKSHMLSQISKSFLQHGRRLKIVSFTETEKLDWLNCLVVDPDSATLAWPGEIVVPIDGNHRNICRFIGPKDPKFAPVESQIKQMIGKKASTVITGNVIGSGEIMTALWSNYESHKARNPTAVFGTCSWILRHPKMQAWEKSPHRSLLWHSANAGCGKSVMASFLIDHFKRNAKTDTDVCYFFFKDDSMEQSNAVIGVSAFLHQLYSAHPELTSLARKQLNGLDECDETSRKQLMALMAEYFKRSAGEPEARNLKILVLSRPDNSIQMMFDRQAPKMRSAAASGEISRYNMMRLRGEDETNAISQDIELVAQDAMQDLADRGIPEDFLVEIERELVSRADRTFLWTALIIQLLKDKAVEGASRREMNAILRSRSVYSIYTALLDSKTGNTPHIKRKARKMLSLILAAMRPLTVEEVNIALAVKPDLDALTVSKSRPKPSKRTFHSVEYELVYPPENHIKSLCGHFVRIIQGRVYLVHQTAREFLLDQSSIRGLFEISPDFNDDDSDGGLWDCSLSDSDTEQYEPSTTDSVLTESTKAATLESDHAAEPDWQHSFSLERCHASLLEICTTYLYMLGKPCNDTALGQPAEKVALFLAYAASYWVVHFHQVCERILPADLSYYHGLCHPRFPGFTTWLEAYDGEGRQPIFASGSVDEQQDMIIEKFALEPGHPRFGKEFTTEVDLTRIFAAGESHRQILSCNPSQAQNLNFPVKVDETGVVKLDFELVGKAVIGRE</sequence>
<evidence type="ECO:0008006" key="8">
    <source>
        <dbReference type="Google" id="ProtNLM"/>
    </source>
</evidence>
<dbReference type="GeneID" id="63839774"/>
<feature type="domain" description="Nephrocystin 3-like N-terminal" evidence="5">
    <location>
        <begin position="322"/>
        <end position="413"/>
    </location>
</feature>
<reference evidence="6" key="1">
    <citation type="journal article" date="2020" name="Phytopathology">
        <title>Genome sequence of the chestnut blight fungus Cryphonectria parasitica EP155: A fundamental resource for an archetypical invasive plant pathogen.</title>
        <authorList>
            <person name="Crouch J.A."/>
            <person name="Dawe A."/>
            <person name="Aerts A."/>
            <person name="Barry K."/>
            <person name="Churchill A.C.L."/>
            <person name="Grimwood J."/>
            <person name="Hillman B."/>
            <person name="Milgroom M.G."/>
            <person name="Pangilinan J."/>
            <person name="Smith M."/>
            <person name="Salamov A."/>
            <person name="Schmutz J."/>
            <person name="Yadav J."/>
            <person name="Grigoriev I.V."/>
            <person name="Nuss D."/>
        </authorList>
    </citation>
    <scope>NUCLEOTIDE SEQUENCE</scope>
    <source>
        <strain evidence="6">EP155</strain>
    </source>
</reference>
<dbReference type="RefSeq" id="XP_040775259.1">
    <property type="nucleotide sequence ID" value="XM_040922645.1"/>
</dbReference>
<dbReference type="Gene3D" id="3.40.50.1820">
    <property type="entry name" value="alpha/beta hydrolase"/>
    <property type="match status" value="1"/>
</dbReference>
<protein>
    <recommendedName>
        <fullName evidence="8">DUF676 domain-containing protein</fullName>
    </recommendedName>
</protein>
<keyword evidence="7" id="KW-1185">Reference proteome</keyword>
<dbReference type="EMBL" id="MU032348">
    <property type="protein sequence ID" value="KAF3764298.1"/>
    <property type="molecule type" value="Genomic_DNA"/>
</dbReference>
<dbReference type="SUPFAM" id="SSF53474">
    <property type="entry name" value="alpha/beta-Hydrolases"/>
    <property type="match status" value="1"/>
</dbReference>
<evidence type="ECO:0000256" key="2">
    <source>
        <dbReference type="ARBA" id="ARBA00022737"/>
    </source>
</evidence>
<dbReference type="InterPro" id="IPR056884">
    <property type="entry name" value="NPHP3-like_N"/>
</dbReference>